<gene>
    <name evidence="2" type="ORF">KKP3000_004517</name>
</gene>
<dbReference type="EMBL" id="JBDXSU010000008">
    <property type="protein sequence ID" value="MFB5191021.1"/>
    <property type="molecule type" value="Genomic_DNA"/>
</dbReference>
<feature type="transmembrane region" description="Helical" evidence="1">
    <location>
        <begin position="37"/>
        <end position="56"/>
    </location>
</feature>
<organism evidence="2 3">
    <name type="scientific">Alicyclobacillus fastidiosus</name>
    <dbReference type="NCBI Taxonomy" id="392011"/>
    <lineage>
        <taxon>Bacteria</taxon>
        <taxon>Bacillati</taxon>
        <taxon>Bacillota</taxon>
        <taxon>Bacilli</taxon>
        <taxon>Bacillales</taxon>
        <taxon>Alicyclobacillaceae</taxon>
        <taxon>Alicyclobacillus</taxon>
    </lineage>
</organism>
<dbReference type="Proteomes" id="UP001579974">
    <property type="component" value="Unassembled WGS sequence"/>
</dbReference>
<protein>
    <recommendedName>
        <fullName evidence="4">ATP synthase subunit I</fullName>
    </recommendedName>
</protein>
<evidence type="ECO:0000313" key="3">
    <source>
        <dbReference type="Proteomes" id="UP001579974"/>
    </source>
</evidence>
<evidence type="ECO:0000256" key="1">
    <source>
        <dbReference type="SAM" id="Phobius"/>
    </source>
</evidence>
<proteinExistence type="predicted"/>
<name>A0ABV5AFQ0_9BACL</name>
<feature type="transmembrane region" description="Helical" evidence="1">
    <location>
        <begin position="12"/>
        <end position="31"/>
    </location>
</feature>
<keyword evidence="1" id="KW-0472">Membrane</keyword>
<keyword evidence="1" id="KW-0812">Transmembrane</keyword>
<keyword evidence="3" id="KW-1185">Reference proteome</keyword>
<accession>A0ABV5AFQ0</accession>
<evidence type="ECO:0008006" key="4">
    <source>
        <dbReference type="Google" id="ProtNLM"/>
    </source>
</evidence>
<evidence type="ECO:0000313" key="2">
    <source>
        <dbReference type="EMBL" id="MFB5191021.1"/>
    </source>
</evidence>
<feature type="transmembrane region" description="Helical" evidence="1">
    <location>
        <begin position="102"/>
        <end position="123"/>
    </location>
</feature>
<keyword evidence="1" id="KW-1133">Transmembrane helix</keyword>
<feature type="transmembrane region" description="Helical" evidence="1">
    <location>
        <begin position="68"/>
        <end position="90"/>
    </location>
</feature>
<sequence>MSVDRLNKRLRAITISWLVFIGLTVLAWIVLADLRVAVSGLLLGELGGLYVVFSMIRQGHHNNNTQGAALFASGMVGMFTRLILIVLIMVVSLKFRTVFNPYAALIGYLLGFVFVFVGLYSYAMNPSDNTKEK</sequence>
<dbReference type="RefSeq" id="WP_275474561.1">
    <property type="nucleotide sequence ID" value="NZ_CP162940.1"/>
</dbReference>
<reference evidence="2 3" key="1">
    <citation type="journal article" date="2024" name="Int. J. Mol. Sci.">
        <title>Exploration of Alicyclobacillus spp. Genome in Search of Antibiotic Resistance.</title>
        <authorList>
            <person name="Bucka-Kolendo J."/>
            <person name="Kiousi D.E."/>
            <person name="Dekowska A."/>
            <person name="Mikolajczuk-Szczyrba A."/>
            <person name="Karadedos D.M."/>
            <person name="Michael P."/>
            <person name="Galanis A."/>
            <person name="Sokolowska B."/>
        </authorList>
    </citation>
    <scope>NUCLEOTIDE SEQUENCE [LARGE SCALE GENOMIC DNA]</scope>
    <source>
        <strain evidence="2 3">KKP 3000</strain>
    </source>
</reference>
<comment type="caution">
    <text evidence="2">The sequence shown here is derived from an EMBL/GenBank/DDBJ whole genome shotgun (WGS) entry which is preliminary data.</text>
</comment>